<dbReference type="Proteomes" id="UP001454036">
    <property type="component" value="Unassembled WGS sequence"/>
</dbReference>
<accession>A0AAV3S1P4</accession>
<name>A0AAV3S1P4_LITER</name>
<keyword evidence="2" id="KW-1185">Reference proteome</keyword>
<evidence type="ECO:0000313" key="2">
    <source>
        <dbReference type="Proteomes" id="UP001454036"/>
    </source>
</evidence>
<proteinExistence type="predicted"/>
<reference evidence="1 2" key="1">
    <citation type="submission" date="2024-01" db="EMBL/GenBank/DDBJ databases">
        <title>The complete chloroplast genome sequence of Lithospermum erythrorhizon: insights into the phylogenetic relationship among Boraginaceae species and the maternal lineages of purple gromwells.</title>
        <authorList>
            <person name="Okada T."/>
            <person name="Watanabe K."/>
        </authorList>
    </citation>
    <scope>NUCLEOTIDE SEQUENCE [LARGE SCALE GENOMIC DNA]</scope>
</reference>
<comment type="caution">
    <text evidence="1">The sequence shown here is derived from an EMBL/GenBank/DDBJ whole genome shotgun (WGS) entry which is preliminary data.</text>
</comment>
<organism evidence="1 2">
    <name type="scientific">Lithospermum erythrorhizon</name>
    <name type="common">Purple gromwell</name>
    <name type="synonym">Lithospermum officinale var. erythrorhizon</name>
    <dbReference type="NCBI Taxonomy" id="34254"/>
    <lineage>
        <taxon>Eukaryota</taxon>
        <taxon>Viridiplantae</taxon>
        <taxon>Streptophyta</taxon>
        <taxon>Embryophyta</taxon>
        <taxon>Tracheophyta</taxon>
        <taxon>Spermatophyta</taxon>
        <taxon>Magnoliopsida</taxon>
        <taxon>eudicotyledons</taxon>
        <taxon>Gunneridae</taxon>
        <taxon>Pentapetalae</taxon>
        <taxon>asterids</taxon>
        <taxon>lamiids</taxon>
        <taxon>Boraginales</taxon>
        <taxon>Boraginaceae</taxon>
        <taxon>Boraginoideae</taxon>
        <taxon>Lithospermeae</taxon>
        <taxon>Lithospermum</taxon>
    </lineage>
</organism>
<sequence length="178" mass="20270">MRSSYEAIIRWIGYIHDREGCSYSENLGPLEYRDIHFSYPYGVNGMSREASKWGSNRFEIFSGDLTLVIGTYVQNIGRASSINQHPGYHKVGYCGANHQRIVVGSEEIPFGPSQIHSTGTSLSILLSPPSKVDFRRYRGVVLVVFTILFKVPSMRRGLNSLWTWEKLFVFYLSIDPSH</sequence>
<dbReference type="EMBL" id="BAABME010014344">
    <property type="protein sequence ID" value="GAA0187090.1"/>
    <property type="molecule type" value="Genomic_DNA"/>
</dbReference>
<evidence type="ECO:0000313" key="1">
    <source>
        <dbReference type="EMBL" id="GAA0187090.1"/>
    </source>
</evidence>
<protein>
    <submittedName>
        <fullName evidence="1">Uncharacterized protein</fullName>
    </submittedName>
</protein>
<dbReference type="AlphaFoldDB" id="A0AAV3S1P4"/>
<gene>
    <name evidence="1" type="ORF">LIER_34378</name>
</gene>